<name>A0ABP8PIH1_9NOCA</name>
<protein>
    <submittedName>
        <fullName evidence="1">Crosslink repair DNA glycosylase YcaQ family protein</fullName>
    </submittedName>
</protein>
<reference evidence="2" key="1">
    <citation type="journal article" date="2019" name="Int. J. Syst. Evol. Microbiol.">
        <title>The Global Catalogue of Microorganisms (GCM) 10K type strain sequencing project: providing services to taxonomists for standard genome sequencing and annotation.</title>
        <authorList>
            <consortium name="The Broad Institute Genomics Platform"/>
            <consortium name="The Broad Institute Genome Sequencing Center for Infectious Disease"/>
            <person name="Wu L."/>
            <person name="Ma J."/>
        </authorList>
    </citation>
    <scope>NUCLEOTIDE SEQUENCE [LARGE SCALE GENOMIC DNA]</scope>
    <source>
        <strain evidence="2">JCM 32206</strain>
    </source>
</reference>
<evidence type="ECO:0000313" key="2">
    <source>
        <dbReference type="Proteomes" id="UP001501183"/>
    </source>
</evidence>
<gene>
    <name evidence="1" type="ORF">GCM10023094_46700</name>
</gene>
<dbReference type="Pfam" id="PF06224">
    <property type="entry name" value="AlkZ-like"/>
    <property type="match status" value="1"/>
</dbReference>
<sequence>MTAEVSRAQVLSYRWHAQQLDRPAGRATGPTDCDLLDLGIQDTGPDGAAWALRLRGTPAAPSAAADELALAWTLRGAPHCYRRTDLAKVAVATAPLSDADAAKRIFDANRPLKAAGIPTLDALRTVATAMRDIVREPTVKGEMSARLAERMDAPYLRFCRPCNATHLYEMPFRLAALQAGLELRPGTSPPVLERIPGWRAKPYARSGADADARVDVVRGYLRFFGPSAPKAVAAYVDAPVKDVERHWPTDTVEVLVEGAARTIPADHLDDLLDPPDDRSVRLLGPFDPYLQLRDRDLLVPDEAHRKALWPTLGRPGAVAVGGEIVGVWRPRTARRKLTIEVTPWVRIPKPVRAGVEEQAVALAAFRGVEPGGVTE</sequence>
<organism evidence="1 2">
    <name type="scientific">Rhodococcus olei</name>
    <dbReference type="NCBI Taxonomy" id="2161675"/>
    <lineage>
        <taxon>Bacteria</taxon>
        <taxon>Bacillati</taxon>
        <taxon>Actinomycetota</taxon>
        <taxon>Actinomycetes</taxon>
        <taxon>Mycobacteriales</taxon>
        <taxon>Nocardiaceae</taxon>
        <taxon>Rhodococcus</taxon>
    </lineage>
</organism>
<dbReference type="EMBL" id="BAABFB010000070">
    <property type="protein sequence ID" value="GAA4487798.1"/>
    <property type="molecule type" value="Genomic_DNA"/>
</dbReference>
<comment type="caution">
    <text evidence="1">The sequence shown here is derived from an EMBL/GenBank/DDBJ whole genome shotgun (WGS) entry which is preliminary data.</text>
</comment>
<proteinExistence type="predicted"/>
<evidence type="ECO:0000313" key="1">
    <source>
        <dbReference type="EMBL" id="GAA4487798.1"/>
    </source>
</evidence>
<dbReference type="RefSeq" id="WP_345351111.1">
    <property type="nucleotide sequence ID" value="NZ_BAABFB010000070.1"/>
</dbReference>
<accession>A0ABP8PIH1</accession>
<keyword evidence="2" id="KW-1185">Reference proteome</keyword>
<dbReference type="PANTHER" id="PTHR38479:SF2">
    <property type="entry name" value="WINGED HELIX DNA-BINDING DOMAIN-CONTAINING PROTEIN"/>
    <property type="match status" value="1"/>
</dbReference>
<dbReference type="PANTHER" id="PTHR38479">
    <property type="entry name" value="LMO0824 PROTEIN"/>
    <property type="match status" value="1"/>
</dbReference>
<dbReference type="Proteomes" id="UP001501183">
    <property type="component" value="Unassembled WGS sequence"/>
</dbReference>
<dbReference type="InterPro" id="IPR009351">
    <property type="entry name" value="AlkZ-like"/>
</dbReference>